<keyword evidence="1" id="KW-0677">Repeat</keyword>
<comment type="caution">
    <text evidence="4">The sequence shown here is derived from an EMBL/GenBank/DDBJ whole genome shotgun (WGS) entry which is preliminary data.</text>
</comment>
<reference evidence="4" key="1">
    <citation type="journal article" date="2023" name="Plant J.">
        <title>The genome of the king protea, Protea cynaroides.</title>
        <authorList>
            <person name="Chang J."/>
            <person name="Duong T.A."/>
            <person name="Schoeman C."/>
            <person name="Ma X."/>
            <person name="Roodt D."/>
            <person name="Barker N."/>
            <person name="Li Z."/>
            <person name="Van de Peer Y."/>
            <person name="Mizrachi E."/>
        </authorList>
    </citation>
    <scope>NUCLEOTIDE SEQUENCE</scope>
    <source>
        <tissue evidence="4">Young leaves</tissue>
    </source>
</reference>
<dbReference type="Gene3D" id="2.130.10.30">
    <property type="entry name" value="Regulator of chromosome condensation 1/beta-lactamase-inhibitor protein II"/>
    <property type="match status" value="2"/>
</dbReference>
<evidence type="ECO:0000313" key="4">
    <source>
        <dbReference type="EMBL" id="KAJ4961257.1"/>
    </source>
</evidence>
<dbReference type="PRINTS" id="PR00633">
    <property type="entry name" value="RCCNDNSATION"/>
</dbReference>
<dbReference type="Pfam" id="PF13540">
    <property type="entry name" value="RCC1_2"/>
    <property type="match status" value="1"/>
</dbReference>
<protein>
    <recommendedName>
        <fullName evidence="3">RCC1-like domain-containing protein</fullName>
    </recommendedName>
</protein>
<gene>
    <name evidence="4" type="ORF">NE237_021167</name>
</gene>
<dbReference type="Proteomes" id="UP001141806">
    <property type="component" value="Unassembled WGS sequence"/>
</dbReference>
<dbReference type="EMBL" id="JAMYWD010000009">
    <property type="protein sequence ID" value="KAJ4961257.1"/>
    <property type="molecule type" value="Genomic_DNA"/>
</dbReference>
<dbReference type="AlphaFoldDB" id="A0A9Q0HBX8"/>
<organism evidence="4 5">
    <name type="scientific">Protea cynaroides</name>
    <dbReference type="NCBI Taxonomy" id="273540"/>
    <lineage>
        <taxon>Eukaryota</taxon>
        <taxon>Viridiplantae</taxon>
        <taxon>Streptophyta</taxon>
        <taxon>Embryophyta</taxon>
        <taxon>Tracheophyta</taxon>
        <taxon>Spermatophyta</taxon>
        <taxon>Magnoliopsida</taxon>
        <taxon>Proteales</taxon>
        <taxon>Proteaceae</taxon>
        <taxon>Protea</taxon>
    </lineage>
</organism>
<dbReference type="PROSITE" id="PS00626">
    <property type="entry name" value="RCC1_2"/>
    <property type="match status" value="1"/>
</dbReference>
<dbReference type="InterPro" id="IPR000408">
    <property type="entry name" value="Reg_chr_condens"/>
</dbReference>
<feature type="domain" description="RCC1-like" evidence="3">
    <location>
        <begin position="200"/>
        <end position="471"/>
    </location>
</feature>
<dbReference type="PANTHER" id="PTHR22870">
    <property type="entry name" value="REGULATOR OF CHROMOSOME CONDENSATION"/>
    <property type="match status" value="1"/>
</dbReference>
<dbReference type="InterPro" id="IPR051210">
    <property type="entry name" value="Ub_ligase/GEF_domain"/>
</dbReference>
<proteinExistence type="predicted"/>
<dbReference type="OrthoDB" id="8068875at2759"/>
<name>A0A9Q0HBX8_9MAGN</name>
<evidence type="ECO:0000256" key="2">
    <source>
        <dbReference type="PROSITE-ProRule" id="PRU00235"/>
    </source>
</evidence>
<accession>A0A9Q0HBX8</accession>
<keyword evidence="5" id="KW-1185">Reference proteome</keyword>
<dbReference type="InterPro" id="IPR009091">
    <property type="entry name" value="RCC1/BLIP-II"/>
</dbReference>
<dbReference type="SUPFAM" id="SSF50985">
    <property type="entry name" value="RCC1/BLIP-II"/>
    <property type="match status" value="1"/>
</dbReference>
<evidence type="ECO:0000256" key="1">
    <source>
        <dbReference type="ARBA" id="ARBA00022737"/>
    </source>
</evidence>
<feature type="repeat" description="RCC1" evidence="2">
    <location>
        <begin position="232"/>
        <end position="285"/>
    </location>
</feature>
<dbReference type="InterPro" id="IPR058923">
    <property type="entry name" value="RCC1-like_dom"/>
</dbReference>
<feature type="repeat" description="RCC1" evidence="2">
    <location>
        <begin position="179"/>
        <end position="231"/>
    </location>
</feature>
<sequence>MANHDQLSNSLQELPLHLIIEILNSDRLSATDLACLEQTCQIFGGSSSNGLFPPHKFQSLVDFAAFQLCSSHQIFSSLPSNASNELLNRCGGNWKRVLRFLQSIHQSSDMKVTTGRYHTILIKDSTVYCCGYNPFGALALGPGITLCGALTQINFPTSSTTVSHISSSYNHAAFLMQSGEVFTCGDNSSSCCGHGEVGESITRPKLVEALKGIPCKQVATGLSFTMFLTEKGHVYTCGINTYGQLGHGDTQAESMPKLVQLLKDMGCVVVQIACGASFSLAVTDDGKVYSFGTGSNFCLGHGQQRNELLPLEIEAFKGVHVVGVAAAEEHVVGLDSSGFVYTWGNGYCGALGHGDESDKMIPELVQSLKGHLAVQVCARKRKTLVLMDDGSVFGFGWMGFGSLGFSGKGTSDKVMNSQVIENLRGHHVCQISTGMYHTVVVTNKGLVLGFGDNERVQLGLGSLKGCLKPTEMIVPE</sequence>
<feature type="repeat" description="RCC1" evidence="2">
    <location>
        <begin position="390"/>
        <end position="444"/>
    </location>
</feature>
<evidence type="ECO:0000313" key="5">
    <source>
        <dbReference type="Proteomes" id="UP001141806"/>
    </source>
</evidence>
<evidence type="ECO:0000259" key="3">
    <source>
        <dbReference type="Pfam" id="PF25390"/>
    </source>
</evidence>
<feature type="repeat" description="RCC1" evidence="2">
    <location>
        <begin position="338"/>
        <end position="389"/>
    </location>
</feature>
<dbReference type="PANTHER" id="PTHR22870:SF451">
    <property type="entry name" value="MJK13.9 PROTEIN"/>
    <property type="match status" value="1"/>
</dbReference>
<dbReference type="Pfam" id="PF25390">
    <property type="entry name" value="WD40_RLD"/>
    <property type="match status" value="1"/>
</dbReference>
<dbReference type="PROSITE" id="PS50012">
    <property type="entry name" value="RCC1_3"/>
    <property type="match status" value="5"/>
</dbReference>
<feature type="repeat" description="RCC1" evidence="2">
    <location>
        <begin position="286"/>
        <end position="337"/>
    </location>
</feature>